<evidence type="ECO:0000259" key="1">
    <source>
        <dbReference type="PROSITE" id="PS50075"/>
    </source>
</evidence>
<accession>A0A1I6LLK0</accession>
<feature type="domain" description="Carrier" evidence="1">
    <location>
        <begin position="1"/>
        <end position="77"/>
    </location>
</feature>
<dbReference type="PROSITE" id="PS50075">
    <property type="entry name" value="CARRIER"/>
    <property type="match status" value="1"/>
</dbReference>
<dbReference type="Proteomes" id="UP000199024">
    <property type="component" value="Unassembled WGS sequence"/>
</dbReference>
<organism evidence="2 3">
    <name type="scientific">Granulicella pectinivorans</name>
    <dbReference type="NCBI Taxonomy" id="474950"/>
    <lineage>
        <taxon>Bacteria</taxon>
        <taxon>Pseudomonadati</taxon>
        <taxon>Acidobacteriota</taxon>
        <taxon>Terriglobia</taxon>
        <taxon>Terriglobales</taxon>
        <taxon>Acidobacteriaceae</taxon>
        <taxon>Granulicella</taxon>
    </lineage>
</organism>
<evidence type="ECO:0000313" key="2">
    <source>
        <dbReference type="EMBL" id="SFS04200.1"/>
    </source>
</evidence>
<dbReference type="RefSeq" id="WP_089836953.1">
    <property type="nucleotide sequence ID" value="NZ_FOZL01000001.1"/>
</dbReference>
<protein>
    <submittedName>
        <fullName evidence="2">D-alanine--poly(Phosphoribitol) ligase subunit 2</fullName>
    </submittedName>
</protein>
<gene>
    <name evidence="2" type="ORF">SAMN05421771_0876</name>
</gene>
<reference evidence="2 3" key="1">
    <citation type="submission" date="2016-10" db="EMBL/GenBank/DDBJ databases">
        <authorList>
            <person name="de Groot N.N."/>
        </authorList>
    </citation>
    <scope>NUCLEOTIDE SEQUENCE [LARGE SCALE GENOMIC DNA]</scope>
    <source>
        <strain evidence="2 3">DSM 21001</strain>
    </source>
</reference>
<dbReference type="InterPro" id="IPR036736">
    <property type="entry name" value="ACP-like_sf"/>
</dbReference>
<dbReference type="GO" id="GO:0016874">
    <property type="term" value="F:ligase activity"/>
    <property type="evidence" value="ECO:0007669"/>
    <property type="project" value="UniProtKB-KW"/>
</dbReference>
<dbReference type="STRING" id="474950.SAMN05421771_0876"/>
<dbReference type="SUPFAM" id="SSF47336">
    <property type="entry name" value="ACP-like"/>
    <property type="match status" value="1"/>
</dbReference>
<proteinExistence type="predicted"/>
<dbReference type="OrthoDB" id="2623888at2"/>
<keyword evidence="3" id="KW-1185">Reference proteome</keyword>
<sequence>MDKKPGILKVLQAVADKPITPAPDESLFTSGLLDSFALTDFVTGLEEEFGVTIPDSDFSARKFDTIDKVEQYLEQKGK</sequence>
<dbReference type="Gene3D" id="1.10.1200.10">
    <property type="entry name" value="ACP-like"/>
    <property type="match status" value="1"/>
</dbReference>
<name>A0A1I6LLK0_9BACT</name>
<dbReference type="InterPro" id="IPR009081">
    <property type="entry name" value="PP-bd_ACP"/>
</dbReference>
<dbReference type="EMBL" id="FOZL01000001">
    <property type="protein sequence ID" value="SFS04200.1"/>
    <property type="molecule type" value="Genomic_DNA"/>
</dbReference>
<dbReference type="Pfam" id="PF00550">
    <property type="entry name" value="PP-binding"/>
    <property type="match status" value="1"/>
</dbReference>
<keyword evidence="2" id="KW-0436">Ligase</keyword>
<dbReference type="AlphaFoldDB" id="A0A1I6LLK0"/>
<evidence type="ECO:0000313" key="3">
    <source>
        <dbReference type="Proteomes" id="UP000199024"/>
    </source>
</evidence>